<evidence type="ECO:0000256" key="8">
    <source>
        <dbReference type="ARBA" id="ARBA00032824"/>
    </source>
</evidence>
<dbReference type="AlphaFoldDB" id="A0A2J7TH47"/>
<dbReference type="InterPro" id="IPR000866">
    <property type="entry name" value="AhpC/TSA"/>
</dbReference>
<evidence type="ECO:0000256" key="7">
    <source>
        <dbReference type="ARBA" id="ARBA00023284"/>
    </source>
</evidence>
<reference evidence="13 14" key="1">
    <citation type="submission" date="2017-10" db="EMBL/GenBank/DDBJ databases">
        <title>Genome announcement of Methylocella silvestris TVC from permafrost.</title>
        <authorList>
            <person name="Wang J."/>
            <person name="Geng K."/>
            <person name="Ul-Haque F."/>
            <person name="Crombie A.T."/>
            <person name="Street L.E."/>
            <person name="Wookey P.A."/>
            <person name="Murrell J.C."/>
            <person name="Pratscher J."/>
        </authorList>
    </citation>
    <scope>NUCLEOTIDE SEQUENCE [LARGE SCALE GENOMIC DNA]</scope>
    <source>
        <strain evidence="13 14">TVC</strain>
    </source>
</reference>
<evidence type="ECO:0000259" key="12">
    <source>
        <dbReference type="PROSITE" id="PS51352"/>
    </source>
</evidence>
<dbReference type="Pfam" id="PF00578">
    <property type="entry name" value="AhpC-TSA"/>
    <property type="match status" value="1"/>
</dbReference>
<dbReference type="SUPFAM" id="SSF52833">
    <property type="entry name" value="Thioredoxin-like"/>
    <property type="match status" value="1"/>
</dbReference>
<keyword evidence="7" id="KW-0676">Redox-active center</keyword>
<comment type="catalytic activity">
    <reaction evidence="11">
        <text>a hydroperoxide + [thioredoxin]-dithiol = an alcohol + [thioredoxin]-disulfide + H2O</text>
        <dbReference type="Rhea" id="RHEA:62620"/>
        <dbReference type="Rhea" id="RHEA-COMP:10698"/>
        <dbReference type="Rhea" id="RHEA-COMP:10700"/>
        <dbReference type="ChEBI" id="CHEBI:15377"/>
        <dbReference type="ChEBI" id="CHEBI:29950"/>
        <dbReference type="ChEBI" id="CHEBI:30879"/>
        <dbReference type="ChEBI" id="CHEBI:35924"/>
        <dbReference type="ChEBI" id="CHEBI:50058"/>
        <dbReference type="EC" id="1.11.1.24"/>
    </reaction>
</comment>
<dbReference type="Gene3D" id="3.40.30.10">
    <property type="entry name" value="Glutaredoxin"/>
    <property type="match status" value="1"/>
</dbReference>
<keyword evidence="4" id="KW-0049">Antioxidant</keyword>
<dbReference type="OrthoDB" id="9809746at2"/>
<sequence length="217" mass="23906">MTLQDELNAYKSAPAHPNFRPEFGPILGRTISGLIASGQAERALKVGDKAPSFELPDQEGSVVSSADLLKQGPIVVSFYRGVWCPFCNIELKALQAALGDIQARGATLVAISQQTQANNRKSRRENDLHFRVLSDKGGEVGAAFGLRWVIPEEMREVHRQLGGPIPAFNGEESWTLPMPGRYVIGRDRVIAYSEVNPDYTKRPEPSDLFPVLDHLRG</sequence>
<evidence type="ECO:0000256" key="11">
    <source>
        <dbReference type="ARBA" id="ARBA00049091"/>
    </source>
</evidence>
<dbReference type="EMBL" id="PDZR01000010">
    <property type="protein sequence ID" value="PNG26088.1"/>
    <property type="molecule type" value="Genomic_DNA"/>
</dbReference>
<evidence type="ECO:0000256" key="6">
    <source>
        <dbReference type="ARBA" id="ARBA00023157"/>
    </source>
</evidence>
<evidence type="ECO:0000313" key="13">
    <source>
        <dbReference type="EMBL" id="PNG26088.1"/>
    </source>
</evidence>
<dbReference type="InterPro" id="IPR013766">
    <property type="entry name" value="Thioredoxin_domain"/>
</dbReference>
<evidence type="ECO:0000256" key="5">
    <source>
        <dbReference type="ARBA" id="ARBA00023002"/>
    </source>
</evidence>
<feature type="domain" description="Thioredoxin" evidence="12">
    <location>
        <begin position="44"/>
        <end position="217"/>
    </location>
</feature>
<evidence type="ECO:0000256" key="1">
    <source>
        <dbReference type="ARBA" id="ARBA00003330"/>
    </source>
</evidence>
<comment type="similarity">
    <text evidence="9">Belongs to the peroxiredoxin family. BCP/PrxQ subfamily.</text>
</comment>
<dbReference type="PANTHER" id="PTHR42801">
    <property type="entry name" value="THIOREDOXIN-DEPENDENT PEROXIDE REDUCTASE"/>
    <property type="match status" value="1"/>
</dbReference>
<dbReference type="EC" id="1.11.1.24" evidence="2"/>
<proteinExistence type="inferred from homology"/>
<evidence type="ECO:0000313" key="14">
    <source>
        <dbReference type="Proteomes" id="UP000236286"/>
    </source>
</evidence>
<gene>
    <name evidence="13" type="ORF">CR492_10840</name>
</gene>
<comment type="function">
    <text evidence="1">Thiol-specific peroxidase that catalyzes the reduction of hydrogen peroxide and organic hydroperoxides to water and alcohols, respectively. Plays a role in cell protection against oxidative stress by detoxifying peroxides and as sensor of hydrogen peroxide-mediated signaling events.</text>
</comment>
<dbReference type="GO" id="GO:0045454">
    <property type="term" value="P:cell redox homeostasis"/>
    <property type="evidence" value="ECO:0007669"/>
    <property type="project" value="TreeGrafter"/>
</dbReference>
<dbReference type="InterPro" id="IPR050924">
    <property type="entry name" value="Peroxiredoxin_BCP/PrxQ"/>
</dbReference>
<keyword evidence="5" id="KW-0560">Oxidoreductase</keyword>
<dbReference type="GO" id="GO:0034599">
    <property type="term" value="P:cellular response to oxidative stress"/>
    <property type="evidence" value="ECO:0007669"/>
    <property type="project" value="TreeGrafter"/>
</dbReference>
<dbReference type="PROSITE" id="PS51352">
    <property type="entry name" value="THIOREDOXIN_2"/>
    <property type="match status" value="1"/>
</dbReference>
<dbReference type="Proteomes" id="UP000236286">
    <property type="component" value="Unassembled WGS sequence"/>
</dbReference>
<evidence type="ECO:0000256" key="3">
    <source>
        <dbReference type="ARBA" id="ARBA00022559"/>
    </source>
</evidence>
<keyword evidence="6" id="KW-1015">Disulfide bond</keyword>
<keyword evidence="3" id="KW-0575">Peroxidase</keyword>
<evidence type="ECO:0000256" key="2">
    <source>
        <dbReference type="ARBA" id="ARBA00013017"/>
    </source>
</evidence>
<dbReference type="GO" id="GO:0005737">
    <property type="term" value="C:cytoplasm"/>
    <property type="evidence" value="ECO:0007669"/>
    <property type="project" value="TreeGrafter"/>
</dbReference>
<dbReference type="PANTHER" id="PTHR42801:SF7">
    <property type="entry name" value="SLL1159 PROTEIN"/>
    <property type="match status" value="1"/>
</dbReference>
<dbReference type="RefSeq" id="WP_102843773.1">
    <property type="nucleotide sequence ID" value="NZ_PDZR01000010.1"/>
</dbReference>
<dbReference type="CDD" id="cd02970">
    <property type="entry name" value="PRX_like2"/>
    <property type="match status" value="1"/>
</dbReference>
<accession>A0A2J7TH47</accession>
<evidence type="ECO:0000256" key="4">
    <source>
        <dbReference type="ARBA" id="ARBA00022862"/>
    </source>
</evidence>
<dbReference type="GO" id="GO:0008379">
    <property type="term" value="F:thioredoxin peroxidase activity"/>
    <property type="evidence" value="ECO:0007669"/>
    <property type="project" value="TreeGrafter"/>
</dbReference>
<name>A0A2J7TH47_METSI</name>
<dbReference type="InterPro" id="IPR036249">
    <property type="entry name" value="Thioredoxin-like_sf"/>
</dbReference>
<evidence type="ECO:0000256" key="9">
    <source>
        <dbReference type="ARBA" id="ARBA00038489"/>
    </source>
</evidence>
<comment type="caution">
    <text evidence="13">The sequence shown here is derived from an EMBL/GenBank/DDBJ whole genome shotgun (WGS) entry which is preliminary data.</text>
</comment>
<evidence type="ECO:0000256" key="10">
    <source>
        <dbReference type="ARBA" id="ARBA00042639"/>
    </source>
</evidence>
<organism evidence="13 14">
    <name type="scientific">Methylocella silvestris</name>
    <dbReference type="NCBI Taxonomy" id="199596"/>
    <lineage>
        <taxon>Bacteria</taxon>
        <taxon>Pseudomonadati</taxon>
        <taxon>Pseudomonadota</taxon>
        <taxon>Alphaproteobacteria</taxon>
        <taxon>Hyphomicrobiales</taxon>
        <taxon>Beijerinckiaceae</taxon>
        <taxon>Methylocella</taxon>
    </lineage>
</organism>
<protein>
    <recommendedName>
        <fullName evidence="2">thioredoxin-dependent peroxiredoxin</fullName>
        <ecNumber evidence="2">1.11.1.24</ecNumber>
    </recommendedName>
    <alternativeName>
        <fullName evidence="8">Thioredoxin peroxidase</fullName>
    </alternativeName>
    <alternativeName>
        <fullName evidence="10">Thioredoxin-dependent peroxiredoxin Bcp</fullName>
    </alternativeName>
</protein>